<dbReference type="InterPro" id="IPR007867">
    <property type="entry name" value="GMC_OxRtase_C"/>
</dbReference>
<comment type="cofactor">
    <cofactor evidence="1">
        <name>FAD</name>
        <dbReference type="ChEBI" id="CHEBI:57692"/>
    </cofactor>
</comment>
<evidence type="ECO:0000256" key="6">
    <source>
        <dbReference type="SAM" id="MobiDB-lite"/>
    </source>
</evidence>
<reference evidence="11" key="1">
    <citation type="submission" date="2017-08" db="EMBL/GenBank/DDBJ databases">
        <title>A dynamic microbial community with high functional redundancy inhabits the cold, oxic subseafloor aquifer.</title>
        <authorList>
            <person name="Tully B.J."/>
            <person name="Wheat C.G."/>
            <person name="Glazer B.T."/>
            <person name="Huber J.A."/>
        </authorList>
    </citation>
    <scope>NUCLEOTIDE SEQUENCE [LARGE SCALE GENOMIC DNA]</scope>
</reference>
<dbReference type="SUPFAM" id="SSF54373">
    <property type="entry name" value="FAD-linked reductases, C-terminal domain"/>
    <property type="match status" value="1"/>
</dbReference>
<keyword evidence="5" id="KW-0560">Oxidoreductase</keyword>
<evidence type="ECO:0000259" key="8">
    <source>
        <dbReference type="Pfam" id="PF00890"/>
    </source>
</evidence>
<comment type="similarity">
    <text evidence="2">Belongs to the GMC oxidoreductase family.</text>
</comment>
<feature type="region of interest" description="Disordered" evidence="6">
    <location>
        <begin position="43"/>
        <end position="67"/>
    </location>
</feature>
<accession>A0A2A5ARU5</accession>
<dbReference type="GO" id="GO:0050660">
    <property type="term" value="F:flavin adenine dinucleotide binding"/>
    <property type="evidence" value="ECO:0007669"/>
    <property type="project" value="InterPro"/>
</dbReference>
<dbReference type="Gene3D" id="3.50.50.60">
    <property type="entry name" value="FAD/NAD(P)-binding domain"/>
    <property type="match status" value="2"/>
</dbReference>
<dbReference type="Pfam" id="PF05199">
    <property type="entry name" value="GMC_oxred_C"/>
    <property type="match status" value="1"/>
</dbReference>
<proteinExistence type="inferred from homology"/>
<evidence type="ECO:0000256" key="5">
    <source>
        <dbReference type="ARBA" id="ARBA00023002"/>
    </source>
</evidence>
<keyword evidence="4" id="KW-0274">FAD</keyword>
<dbReference type="PANTHER" id="PTHR42784">
    <property type="entry name" value="PYRANOSE 2-OXIDASE"/>
    <property type="match status" value="1"/>
</dbReference>
<evidence type="ECO:0000256" key="1">
    <source>
        <dbReference type="ARBA" id="ARBA00001974"/>
    </source>
</evidence>
<dbReference type="InterPro" id="IPR003953">
    <property type="entry name" value="FAD-dep_OxRdtase_2_FAD-bd"/>
</dbReference>
<dbReference type="PANTHER" id="PTHR42784:SF1">
    <property type="entry name" value="PYRANOSE 2-OXIDASE"/>
    <property type="match status" value="1"/>
</dbReference>
<dbReference type="Pfam" id="PF00732">
    <property type="entry name" value="GMC_oxred_N"/>
    <property type="match status" value="1"/>
</dbReference>
<gene>
    <name evidence="10" type="ORF">COA96_14930</name>
</gene>
<dbReference type="InterPro" id="IPR000172">
    <property type="entry name" value="GMC_OxRdtase_N"/>
</dbReference>
<dbReference type="SUPFAM" id="SSF51905">
    <property type="entry name" value="FAD/NAD(P)-binding domain"/>
    <property type="match status" value="1"/>
</dbReference>
<dbReference type="InterPro" id="IPR051473">
    <property type="entry name" value="P2Ox-like"/>
</dbReference>
<feature type="domain" description="FAD-dependent oxidoreductase 2 FAD-binding" evidence="8">
    <location>
        <begin position="7"/>
        <end position="39"/>
    </location>
</feature>
<dbReference type="EMBL" id="NVVJ01000067">
    <property type="protein sequence ID" value="PCJ22023.1"/>
    <property type="molecule type" value="Genomic_DNA"/>
</dbReference>
<dbReference type="Pfam" id="PF00890">
    <property type="entry name" value="FAD_binding_2"/>
    <property type="match status" value="1"/>
</dbReference>
<evidence type="ECO:0000256" key="2">
    <source>
        <dbReference type="ARBA" id="ARBA00010790"/>
    </source>
</evidence>
<evidence type="ECO:0000256" key="3">
    <source>
        <dbReference type="ARBA" id="ARBA00022630"/>
    </source>
</evidence>
<feature type="domain" description="Glucose-methanol-choline oxidoreductase N-terminal" evidence="7">
    <location>
        <begin position="202"/>
        <end position="321"/>
    </location>
</feature>
<dbReference type="InterPro" id="IPR036188">
    <property type="entry name" value="FAD/NAD-bd_sf"/>
</dbReference>
<dbReference type="GO" id="GO:0016614">
    <property type="term" value="F:oxidoreductase activity, acting on CH-OH group of donors"/>
    <property type="evidence" value="ECO:0007669"/>
    <property type="project" value="InterPro"/>
</dbReference>
<protein>
    <submittedName>
        <fullName evidence="10">GMC family oxidoreductase</fullName>
    </submittedName>
</protein>
<organism evidence="10 11">
    <name type="scientific">SAR86 cluster bacterium</name>
    <dbReference type="NCBI Taxonomy" id="2030880"/>
    <lineage>
        <taxon>Bacteria</taxon>
        <taxon>Pseudomonadati</taxon>
        <taxon>Pseudomonadota</taxon>
        <taxon>Gammaproteobacteria</taxon>
        <taxon>SAR86 cluster</taxon>
    </lineage>
</organism>
<dbReference type="AlphaFoldDB" id="A0A2A5ARU5"/>
<keyword evidence="3" id="KW-0285">Flavoprotein</keyword>
<dbReference type="Proteomes" id="UP000218327">
    <property type="component" value="Unassembled WGS sequence"/>
</dbReference>
<name>A0A2A5ARU5_9GAMM</name>
<sequence length="568" mass="63382">MAQEQYDIIIVGSGAGGGMATYQLANAGLKVALVEAGDYYDPASDEQRTQLRNPWESPRRGASTRRRPFGDYNSCIGGWDLDGEPYTQKGDTDFRWWRARMLGGRTNHWGRIALRFGPLDFKRKDIDGLGDNWPIGYEDVKPYYDKVDKLIGVFGSNEGLPNDPDGFFLPAPKPRLHELYYINGARKSNIPVIPARKSMLTKRINNDRGVCYYCGQCSRACSIHADFSSSTALVYPALKGGQVDLYTDAMVREVITDDTGRATGVSYVNKKNGQEQQLQGRIVVLAASACSTARILLNSKSDRHENGLGNSGDHVGRYLHDSTGAGRSAFIPELMDRDIYNEDGVSGMHVYTPWWLDNKNLDFPRGYHLEIGGGMGMPSYGFGFSANQYNEFIGERVGGYGNQLRDDIRRFYGSRLSIDCRGESVPQWGNRCELDPTVVDEWGIPVLRFDYKWTDYEIDQARHMQDTMEELLEASGGIVLGSKPGADRDYGLTKPGEIIHEVGTTRMGTDAAKSVTNEFGQLHDADNVFVVDAGTFVSQADKNPTWTIMALSWRTSDYIVDQMKQQNI</sequence>
<feature type="domain" description="Glucose-methanol-choline oxidoreductase C-terminal" evidence="9">
    <location>
        <begin position="433"/>
        <end position="551"/>
    </location>
</feature>
<evidence type="ECO:0000259" key="7">
    <source>
        <dbReference type="Pfam" id="PF00732"/>
    </source>
</evidence>
<evidence type="ECO:0000259" key="9">
    <source>
        <dbReference type="Pfam" id="PF05199"/>
    </source>
</evidence>
<evidence type="ECO:0000313" key="11">
    <source>
        <dbReference type="Proteomes" id="UP000218327"/>
    </source>
</evidence>
<evidence type="ECO:0000256" key="4">
    <source>
        <dbReference type="ARBA" id="ARBA00022827"/>
    </source>
</evidence>
<evidence type="ECO:0000313" key="10">
    <source>
        <dbReference type="EMBL" id="PCJ22023.1"/>
    </source>
</evidence>
<comment type="caution">
    <text evidence="10">The sequence shown here is derived from an EMBL/GenBank/DDBJ whole genome shotgun (WGS) entry which is preliminary data.</text>
</comment>